<name>F2NVZ0_TRES6</name>
<evidence type="ECO:0000256" key="4">
    <source>
        <dbReference type="ARBA" id="ARBA00022679"/>
    </source>
</evidence>
<dbReference type="InterPro" id="IPR006204">
    <property type="entry name" value="GHMP_kinase_N_dom"/>
</dbReference>
<dbReference type="eggNOG" id="COG1947">
    <property type="taxonomic scope" value="Bacteria"/>
</dbReference>
<comment type="catalytic activity">
    <reaction evidence="9">
        <text>4-CDP-2-C-methyl-D-erythritol + ATP = 4-CDP-2-C-methyl-D-erythritol 2-phosphate + ADP + H(+)</text>
        <dbReference type="Rhea" id="RHEA:18437"/>
        <dbReference type="ChEBI" id="CHEBI:15378"/>
        <dbReference type="ChEBI" id="CHEBI:30616"/>
        <dbReference type="ChEBI" id="CHEBI:57823"/>
        <dbReference type="ChEBI" id="CHEBI:57919"/>
        <dbReference type="ChEBI" id="CHEBI:456216"/>
        <dbReference type="EC" id="2.7.1.148"/>
    </reaction>
</comment>
<keyword evidence="6 9" id="KW-0418">Kinase</keyword>
<evidence type="ECO:0000256" key="7">
    <source>
        <dbReference type="ARBA" id="ARBA00022840"/>
    </source>
</evidence>
<evidence type="ECO:0000256" key="9">
    <source>
        <dbReference type="HAMAP-Rule" id="MF_00061"/>
    </source>
</evidence>
<dbReference type="InterPro" id="IPR014721">
    <property type="entry name" value="Ribsml_uS5_D2-typ_fold_subgr"/>
</dbReference>
<dbReference type="InterPro" id="IPR036554">
    <property type="entry name" value="GHMP_kinase_C_sf"/>
</dbReference>
<evidence type="ECO:0000256" key="1">
    <source>
        <dbReference type="ARBA" id="ARBA00009684"/>
    </source>
</evidence>
<keyword evidence="9" id="KW-0414">Isoprene biosynthesis</keyword>
<accession>F2NVZ0</accession>
<dbReference type="PANTHER" id="PTHR43527">
    <property type="entry name" value="4-DIPHOSPHOCYTIDYL-2-C-METHYL-D-ERYTHRITOL KINASE, CHLOROPLASTIC"/>
    <property type="match status" value="1"/>
</dbReference>
<dbReference type="GO" id="GO:0005524">
    <property type="term" value="F:ATP binding"/>
    <property type="evidence" value="ECO:0007669"/>
    <property type="project" value="UniProtKB-UniRule"/>
</dbReference>
<gene>
    <name evidence="9" type="primary">ispE</name>
    <name evidence="12" type="ordered locus">Tresu_1826</name>
</gene>
<dbReference type="HAMAP" id="MF_00061">
    <property type="entry name" value="IspE"/>
    <property type="match status" value="1"/>
</dbReference>
<dbReference type="InterPro" id="IPR004424">
    <property type="entry name" value="IspE"/>
</dbReference>
<sequence length="295" mass="31847">MSDSITVLAPAKINLGLEIFPRRADGYHGLHSIFTTVGLFDEICVSKIDEKNTCIVDSFGMDLPNQNTITAAYKAFCVLTGIDLGVHVSIKKRIPSGGGLGGGSSDASSFIQSVNNLFKAGLGIDSLSAIAGKVGSDVFFFTYALSAQDGKRFSKFEPFAAVVEGRGEKVRQIQHRSDFSVLLVFPNVGVSTKDAYALVDETLDLERRRNKISLEEIYNLPVKNWSFKNDFTVPVSEKYAGIAEALIKLKSCGADFADMSGSGSTVFGIFEKKETALKAKVLLEKEFNLALCLGG</sequence>
<evidence type="ECO:0000313" key="12">
    <source>
        <dbReference type="EMBL" id="AEB14717.1"/>
    </source>
</evidence>
<reference evidence="12 13" key="1">
    <citation type="journal article" date="2011" name="Stand. Genomic Sci.">
        <title>Complete genome sequence of Treponema succinifaciens type strain (6091).</title>
        <authorList>
            <person name="Han C."/>
            <person name="Gronow S."/>
            <person name="Teshima H."/>
            <person name="Lapidus A."/>
            <person name="Nolan M."/>
            <person name="Lucas S."/>
            <person name="Hammon N."/>
            <person name="Deshpande S."/>
            <person name="Cheng J.F."/>
            <person name="Zeytun A."/>
            <person name="Tapia R."/>
            <person name="Goodwin L."/>
            <person name="Pitluck S."/>
            <person name="Liolios K."/>
            <person name="Pagani I."/>
            <person name="Ivanova N."/>
            <person name="Mavromatis K."/>
            <person name="Mikhailova N."/>
            <person name="Huntemann M."/>
            <person name="Pati A."/>
            <person name="Chen A."/>
            <person name="Palaniappan K."/>
            <person name="Land M."/>
            <person name="Hauser L."/>
            <person name="Brambilla E.M."/>
            <person name="Rohde M."/>
            <person name="Goker M."/>
            <person name="Woyke T."/>
            <person name="Bristow J."/>
            <person name="Eisen J.A."/>
            <person name="Markowitz V."/>
            <person name="Hugenholtz P."/>
            <person name="Kyrpides N.C."/>
            <person name="Klenk H.P."/>
            <person name="Detter J.C."/>
        </authorList>
    </citation>
    <scope>NUCLEOTIDE SEQUENCE [LARGE SCALE GENOMIC DNA]</scope>
    <source>
        <strain evidence="13">ATCC 33096 / DSM 2489 / 6091</strain>
    </source>
</reference>
<feature type="active site" evidence="9">
    <location>
        <position position="137"/>
    </location>
</feature>
<comment type="function">
    <text evidence="9">Catalyzes the phosphorylation of the position 2 hydroxy group of 4-diphosphocytidyl-2C-methyl-D-erythritol.</text>
</comment>
<dbReference type="Gene3D" id="3.30.70.890">
    <property type="entry name" value="GHMP kinase, C-terminal domain"/>
    <property type="match status" value="1"/>
</dbReference>
<dbReference type="Pfam" id="PF08544">
    <property type="entry name" value="GHMP_kinases_C"/>
    <property type="match status" value="1"/>
</dbReference>
<comment type="pathway">
    <text evidence="9">Isoprenoid biosynthesis; isopentenyl diphosphate biosynthesis via DXP pathway; isopentenyl diphosphate from 1-deoxy-D-xylulose 5-phosphate: step 3/6.</text>
</comment>
<feature type="binding site" evidence="9">
    <location>
        <begin position="95"/>
        <end position="105"/>
    </location>
    <ligand>
        <name>ATP</name>
        <dbReference type="ChEBI" id="CHEBI:30616"/>
    </ligand>
</feature>
<dbReference type="NCBIfam" id="TIGR00154">
    <property type="entry name" value="ispE"/>
    <property type="match status" value="1"/>
</dbReference>
<dbReference type="AlphaFoldDB" id="F2NVZ0"/>
<dbReference type="KEGG" id="tsu:Tresu_1826"/>
<dbReference type="Pfam" id="PF00288">
    <property type="entry name" value="GHMP_kinases_N"/>
    <property type="match status" value="1"/>
</dbReference>
<dbReference type="SUPFAM" id="SSF54211">
    <property type="entry name" value="Ribosomal protein S5 domain 2-like"/>
    <property type="match status" value="1"/>
</dbReference>
<evidence type="ECO:0000256" key="5">
    <source>
        <dbReference type="ARBA" id="ARBA00022741"/>
    </source>
</evidence>
<dbReference type="GeneID" id="302998967"/>
<evidence type="ECO:0000256" key="3">
    <source>
        <dbReference type="ARBA" id="ARBA00017473"/>
    </source>
</evidence>
<dbReference type="OrthoDB" id="9809438at2"/>
<feature type="domain" description="GHMP kinase N-terminal" evidence="10">
    <location>
        <begin position="67"/>
        <end position="143"/>
    </location>
</feature>
<dbReference type="InterPro" id="IPR020568">
    <property type="entry name" value="Ribosomal_Su5_D2-typ_SF"/>
</dbReference>
<dbReference type="STRING" id="869209.Tresu_1826"/>
<dbReference type="EC" id="2.7.1.148" evidence="2 9"/>
<dbReference type="GO" id="GO:0019288">
    <property type="term" value="P:isopentenyl diphosphate biosynthetic process, methylerythritol 4-phosphate pathway"/>
    <property type="evidence" value="ECO:0007669"/>
    <property type="project" value="UniProtKB-UniRule"/>
</dbReference>
<evidence type="ECO:0000313" key="13">
    <source>
        <dbReference type="Proteomes" id="UP000006852"/>
    </source>
</evidence>
<keyword evidence="7 9" id="KW-0067">ATP-binding</keyword>
<dbReference type="GO" id="GO:0050515">
    <property type="term" value="F:4-(cytidine 5'-diphospho)-2-C-methyl-D-erythritol kinase activity"/>
    <property type="evidence" value="ECO:0007669"/>
    <property type="project" value="UniProtKB-UniRule"/>
</dbReference>
<evidence type="ECO:0000256" key="2">
    <source>
        <dbReference type="ARBA" id="ARBA00012052"/>
    </source>
</evidence>
<keyword evidence="4 9" id="KW-0808">Transferase</keyword>
<evidence type="ECO:0000256" key="6">
    <source>
        <dbReference type="ARBA" id="ARBA00022777"/>
    </source>
</evidence>
<dbReference type="GO" id="GO:0016114">
    <property type="term" value="P:terpenoid biosynthetic process"/>
    <property type="evidence" value="ECO:0007669"/>
    <property type="project" value="UniProtKB-UniRule"/>
</dbReference>
<evidence type="ECO:0000259" key="10">
    <source>
        <dbReference type="Pfam" id="PF00288"/>
    </source>
</evidence>
<dbReference type="SUPFAM" id="SSF55060">
    <property type="entry name" value="GHMP Kinase, C-terminal domain"/>
    <property type="match status" value="1"/>
</dbReference>
<keyword evidence="5 9" id="KW-0547">Nucleotide-binding</keyword>
<dbReference type="Proteomes" id="UP000006852">
    <property type="component" value="Chromosome"/>
</dbReference>
<proteinExistence type="inferred from homology"/>
<evidence type="ECO:0000256" key="8">
    <source>
        <dbReference type="ARBA" id="ARBA00032554"/>
    </source>
</evidence>
<dbReference type="PANTHER" id="PTHR43527:SF2">
    <property type="entry name" value="4-DIPHOSPHOCYTIDYL-2-C-METHYL-D-ERYTHRITOL KINASE, CHLOROPLASTIC"/>
    <property type="match status" value="1"/>
</dbReference>
<dbReference type="PIRSF" id="PIRSF010376">
    <property type="entry name" value="IspE"/>
    <property type="match status" value="1"/>
</dbReference>
<dbReference type="UniPathway" id="UPA00056">
    <property type="reaction ID" value="UER00094"/>
</dbReference>
<comment type="similarity">
    <text evidence="1 9">Belongs to the GHMP kinase family. IspE subfamily.</text>
</comment>
<dbReference type="EMBL" id="CP002631">
    <property type="protein sequence ID" value="AEB14717.1"/>
    <property type="molecule type" value="Genomic_DNA"/>
</dbReference>
<reference evidence="13" key="2">
    <citation type="submission" date="2011-04" db="EMBL/GenBank/DDBJ databases">
        <title>The complete genome of chromosome of Treponema succinifaciens DSM 2489.</title>
        <authorList>
            <person name="Lucas S."/>
            <person name="Copeland A."/>
            <person name="Lapidus A."/>
            <person name="Bruce D."/>
            <person name="Goodwin L."/>
            <person name="Pitluck S."/>
            <person name="Peters L."/>
            <person name="Kyrpides N."/>
            <person name="Mavromatis K."/>
            <person name="Ivanova N."/>
            <person name="Ovchinnikova G."/>
            <person name="Teshima H."/>
            <person name="Detter J.C."/>
            <person name="Tapia R."/>
            <person name="Han C."/>
            <person name="Land M."/>
            <person name="Hauser L."/>
            <person name="Markowitz V."/>
            <person name="Cheng J.-F."/>
            <person name="Hugenholtz P."/>
            <person name="Woyke T."/>
            <person name="Wu D."/>
            <person name="Gronow S."/>
            <person name="Wellnitz S."/>
            <person name="Brambilla E."/>
            <person name="Klenk H.-P."/>
            <person name="Eisen J.A."/>
        </authorList>
    </citation>
    <scope>NUCLEOTIDE SEQUENCE [LARGE SCALE GENOMIC DNA]</scope>
    <source>
        <strain evidence="13">ATCC 33096 / DSM 2489 / 6091</strain>
    </source>
</reference>
<keyword evidence="13" id="KW-1185">Reference proteome</keyword>
<dbReference type="HOGENOM" id="CLU_053057_2_0_12"/>
<feature type="domain" description="GHMP kinase C-terminal" evidence="11">
    <location>
        <begin position="231"/>
        <end position="280"/>
    </location>
</feature>
<dbReference type="RefSeq" id="WP_013701998.1">
    <property type="nucleotide sequence ID" value="NC_015385.1"/>
</dbReference>
<feature type="active site" evidence="9">
    <location>
        <position position="12"/>
    </location>
</feature>
<dbReference type="Gene3D" id="3.30.230.10">
    <property type="match status" value="1"/>
</dbReference>
<protein>
    <recommendedName>
        <fullName evidence="3 9">4-diphosphocytidyl-2-C-methyl-D-erythritol kinase</fullName>
        <shortName evidence="9">CMK</shortName>
        <ecNumber evidence="2 9">2.7.1.148</ecNumber>
    </recommendedName>
    <alternativeName>
        <fullName evidence="8 9">4-(cytidine-5'-diphospho)-2-C-methyl-D-erythritol kinase</fullName>
    </alternativeName>
</protein>
<evidence type="ECO:0000259" key="11">
    <source>
        <dbReference type="Pfam" id="PF08544"/>
    </source>
</evidence>
<dbReference type="InterPro" id="IPR013750">
    <property type="entry name" value="GHMP_kinase_C_dom"/>
</dbReference>
<organism evidence="12 13">
    <name type="scientific">Treponema succinifaciens (strain ATCC 33096 / DSM 2489 / 6091)</name>
    <dbReference type="NCBI Taxonomy" id="869209"/>
    <lineage>
        <taxon>Bacteria</taxon>
        <taxon>Pseudomonadati</taxon>
        <taxon>Spirochaetota</taxon>
        <taxon>Spirochaetia</taxon>
        <taxon>Spirochaetales</taxon>
        <taxon>Treponemataceae</taxon>
        <taxon>Treponema</taxon>
    </lineage>
</organism>